<keyword evidence="4" id="KW-1185">Reference proteome</keyword>
<feature type="region of interest" description="Disordered" evidence="1">
    <location>
        <begin position="69"/>
        <end position="103"/>
    </location>
</feature>
<accession>S3C2M6</accession>
<reference evidence="3 4" key="1">
    <citation type="journal article" date="2013" name="BMC Genomics">
        <title>The genome and transcriptome of the pine saprophyte Ophiostoma piceae, and a comparison with the bark beetle-associated pine pathogen Grosmannia clavigera.</title>
        <authorList>
            <person name="Haridas S."/>
            <person name="Wang Y."/>
            <person name="Lim L."/>
            <person name="Massoumi Alamouti S."/>
            <person name="Jackman S."/>
            <person name="Docking R."/>
            <person name="Robertson G."/>
            <person name="Birol I."/>
            <person name="Bohlmann J."/>
            <person name="Breuil C."/>
        </authorList>
    </citation>
    <scope>NUCLEOTIDE SEQUENCE [LARGE SCALE GENOMIC DNA]</scope>
    <source>
        <strain evidence="3 4">UAMH 11346</strain>
    </source>
</reference>
<feature type="signal peptide" evidence="2">
    <location>
        <begin position="1"/>
        <end position="17"/>
    </location>
</feature>
<sequence length="103" mass="10810">MTLACSPMLWAAQQIIGLTILPCCRLLAADWRGPSLAAGTGTFAELHYALARCQLVCAGFKGNSAMPAQITAGRSPKPGRQAHSKELGSSSGVWGITQQLWGP</sequence>
<dbReference type="VEuPathDB" id="FungiDB:F503_03459"/>
<evidence type="ECO:0000256" key="1">
    <source>
        <dbReference type="SAM" id="MobiDB-lite"/>
    </source>
</evidence>
<evidence type="ECO:0000313" key="3">
    <source>
        <dbReference type="EMBL" id="EPE07032.1"/>
    </source>
</evidence>
<organism evidence="3 4">
    <name type="scientific">Ophiostoma piceae (strain UAMH 11346)</name>
    <name type="common">Sap stain fungus</name>
    <dbReference type="NCBI Taxonomy" id="1262450"/>
    <lineage>
        <taxon>Eukaryota</taxon>
        <taxon>Fungi</taxon>
        <taxon>Dikarya</taxon>
        <taxon>Ascomycota</taxon>
        <taxon>Pezizomycotina</taxon>
        <taxon>Sordariomycetes</taxon>
        <taxon>Sordariomycetidae</taxon>
        <taxon>Ophiostomatales</taxon>
        <taxon>Ophiostomataceae</taxon>
        <taxon>Ophiostoma</taxon>
    </lineage>
</organism>
<dbReference type="AlphaFoldDB" id="S3C2M6"/>
<evidence type="ECO:0008006" key="5">
    <source>
        <dbReference type="Google" id="ProtNLM"/>
    </source>
</evidence>
<gene>
    <name evidence="3" type="ORF">F503_03459</name>
</gene>
<evidence type="ECO:0000256" key="2">
    <source>
        <dbReference type="SAM" id="SignalP"/>
    </source>
</evidence>
<dbReference type="Proteomes" id="UP000016923">
    <property type="component" value="Unassembled WGS sequence"/>
</dbReference>
<dbReference type="EMBL" id="KE148152">
    <property type="protein sequence ID" value="EPE07032.1"/>
    <property type="molecule type" value="Genomic_DNA"/>
</dbReference>
<keyword evidence="2" id="KW-0732">Signal</keyword>
<name>S3C2M6_OPHP1</name>
<proteinExistence type="predicted"/>
<evidence type="ECO:0000313" key="4">
    <source>
        <dbReference type="Proteomes" id="UP000016923"/>
    </source>
</evidence>
<feature type="compositionally biased region" description="Polar residues" evidence="1">
    <location>
        <begin position="87"/>
        <end position="103"/>
    </location>
</feature>
<protein>
    <recommendedName>
        <fullName evidence="5">Secreted protein</fullName>
    </recommendedName>
</protein>
<dbReference type="HOGENOM" id="CLU_2264517_0_0_1"/>
<feature type="chain" id="PRO_5004506955" description="Secreted protein" evidence="2">
    <location>
        <begin position="18"/>
        <end position="103"/>
    </location>
</feature>